<dbReference type="GO" id="GO:0008531">
    <property type="term" value="F:riboflavin kinase activity"/>
    <property type="evidence" value="ECO:0007669"/>
    <property type="project" value="UniProtKB-EC"/>
</dbReference>
<dbReference type="InterPro" id="IPR023465">
    <property type="entry name" value="Riboflavin_kinase_dom_sf"/>
</dbReference>
<keyword evidence="11 15" id="KW-0067">ATP-binding</keyword>
<sequence>MELIRGLYNLRAGQRGCVLTIGAFDGIHLGHQEMIRVLRERAAEHGLPAALMSFEPTPREFFAKGTPPARLTRFREKFEALERYGVDRFVCLRFDERMRRLGREEFVNEVLVKALGVRHIVVGHDFRFGRDNQGDIACLRALGAAAGFEVTEVPPFEIDGERVSSSGIREALATGDMAKAAKLLGRPYRMTGKVIHGEKLGRKLGFPTANLRLHRRATPVAGIFAIRVTGGGLNDAPGVASLGTRPAVNGKELLLEAHVFDFNGDLYRQSLHVDFIAYLRAERWFADMDTLIEQMNRDAAQARQILAS</sequence>
<evidence type="ECO:0000256" key="8">
    <source>
        <dbReference type="ARBA" id="ARBA00022741"/>
    </source>
</evidence>
<evidence type="ECO:0000256" key="6">
    <source>
        <dbReference type="ARBA" id="ARBA00022679"/>
    </source>
</evidence>
<dbReference type="NCBIfam" id="NF004160">
    <property type="entry name" value="PRK05627.1-3"/>
    <property type="match status" value="1"/>
</dbReference>
<evidence type="ECO:0000256" key="5">
    <source>
        <dbReference type="ARBA" id="ARBA00022643"/>
    </source>
</evidence>
<dbReference type="EMBL" id="JBHSDU010000015">
    <property type="protein sequence ID" value="MFC4314977.1"/>
    <property type="molecule type" value="Genomic_DNA"/>
</dbReference>
<dbReference type="InterPro" id="IPR023468">
    <property type="entry name" value="Riboflavin_kinase"/>
</dbReference>
<evidence type="ECO:0000256" key="11">
    <source>
        <dbReference type="ARBA" id="ARBA00022840"/>
    </source>
</evidence>
<dbReference type="InterPro" id="IPR002606">
    <property type="entry name" value="Riboflavin_kinase_bac"/>
</dbReference>
<dbReference type="PANTHER" id="PTHR22749">
    <property type="entry name" value="RIBOFLAVIN KINASE/FMN ADENYLYLTRANSFERASE"/>
    <property type="match status" value="1"/>
</dbReference>
<dbReference type="GO" id="GO:0003919">
    <property type="term" value="F:FMN adenylyltransferase activity"/>
    <property type="evidence" value="ECO:0007669"/>
    <property type="project" value="UniProtKB-EC"/>
</dbReference>
<dbReference type="InterPro" id="IPR014729">
    <property type="entry name" value="Rossmann-like_a/b/a_fold"/>
</dbReference>
<evidence type="ECO:0000256" key="13">
    <source>
        <dbReference type="ARBA" id="ARBA00047880"/>
    </source>
</evidence>
<dbReference type="EC" id="2.7.7.2" evidence="15"/>
<evidence type="ECO:0000256" key="12">
    <source>
        <dbReference type="ARBA" id="ARBA00023268"/>
    </source>
</evidence>
<reference evidence="18" key="1">
    <citation type="journal article" date="2019" name="Int. J. Syst. Evol. Microbiol.">
        <title>The Global Catalogue of Microorganisms (GCM) 10K type strain sequencing project: providing services to taxonomists for standard genome sequencing and annotation.</title>
        <authorList>
            <consortium name="The Broad Institute Genomics Platform"/>
            <consortium name="The Broad Institute Genome Sequencing Center for Infectious Disease"/>
            <person name="Wu L."/>
            <person name="Ma J."/>
        </authorList>
    </citation>
    <scope>NUCLEOTIDE SEQUENCE [LARGE SCALE GENOMIC DNA]</scope>
    <source>
        <strain evidence="18">CGMCC 1.10759</strain>
    </source>
</reference>
<organism evidence="17 18">
    <name type="scientific">Steroidobacter flavus</name>
    <dbReference type="NCBI Taxonomy" id="1842136"/>
    <lineage>
        <taxon>Bacteria</taxon>
        <taxon>Pseudomonadati</taxon>
        <taxon>Pseudomonadota</taxon>
        <taxon>Gammaproteobacteria</taxon>
        <taxon>Steroidobacterales</taxon>
        <taxon>Steroidobacteraceae</taxon>
        <taxon>Steroidobacter</taxon>
    </lineage>
</organism>
<protein>
    <recommendedName>
        <fullName evidence="15">Riboflavin biosynthesis protein</fullName>
    </recommendedName>
    <domain>
        <recommendedName>
            <fullName evidence="15">Riboflavin kinase</fullName>
            <ecNumber evidence="15">2.7.1.26</ecNumber>
        </recommendedName>
        <alternativeName>
            <fullName evidence="15">Flavokinase</fullName>
        </alternativeName>
    </domain>
    <domain>
        <recommendedName>
            <fullName evidence="15">FMN adenylyltransferase</fullName>
            <ecNumber evidence="15">2.7.7.2</ecNumber>
        </recommendedName>
        <alternativeName>
            <fullName evidence="15">FAD pyrophosphorylase</fullName>
        </alternativeName>
        <alternativeName>
            <fullName evidence="15">FAD synthase</fullName>
        </alternativeName>
    </domain>
</protein>
<keyword evidence="6 15" id="KW-0808">Transferase</keyword>
<proteinExistence type="inferred from homology"/>
<comment type="catalytic activity">
    <reaction evidence="14 15">
        <text>FMN + ATP + H(+) = FAD + diphosphate</text>
        <dbReference type="Rhea" id="RHEA:17237"/>
        <dbReference type="ChEBI" id="CHEBI:15378"/>
        <dbReference type="ChEBI" id="CHEBI:30616"/>
        <dbReference type="ChEBI" id="CHEBI:33019"/>
        <dbReference type="ChEBI" id="CHEBI:57692"/>
        <dbReference type="ChEBI" id="CHEBI:58210"/>
        <dbReference type="EC" id="2.7.7.2"/>
    </reaction>
</comment>
<keyword evidence="10 15" id="KW-0274">FAD</keyword>
<dbReference type="RefSeq" id="WP_380606587.1">
    <property type="nucleotide sequence ID" value="NZ_JBHSDU010000015.1"/>
</dbReference>
<dbReference type="CDD" id="cd02064">
    <property type="entry name" value="FAD_synthetase_N"/>
    <property type="match status" value="1"/>
</dbReference>
<dbReference type="Pfam" id="PF06574">
    <property type="entry name" value="FAD_syn"/>
    <property type="match status" value="1"/>
</dbReference>
<dbReference type="Gene3D" id="2.40.30.30">
    <property type="entry name" value="Riboflavin kinase-like"/>
    <property type="match status" value="1"/>
</dbReference>
<evidence type="ECO:0000256" key="7">
    <source>
        <dbReference type="ARBA" id="ARBA00022695"/>
    </source>
</evidence>
<dbReference type="Proteomes" id="UP001595904">
    <property type="component" value="Unassembled WGS sequence"/>
</dbReference>
<keyword evidence="7 15" id="KW-0548">Nucleotidyltransferase</keyword>
<dbReference type="PANTHER" id="PTHR22749:SF6">
    <property type="entry name" value="RIBOFLAVIN KINASE"/>
    <property type="match status" value="1"/>
</dbReference>
<comment type="pathway">
    <text evidence="2 15">Cofactor biosynthesis; FAD biosynthesis; FAD from FMN: step 1/1.</text>
</comment>
<dbReference type="EC" id="2.7.1.26" evidence="15"/>
<keyword evidence="8 15" id="KW-0547">Nucleotide-binding</keyword>
<comment type="similarity">
    <text evidence="15">Belongs to the ribF family.</text>
</comment>
<evidence type="ECO:0000259" key="16">
    <source>
        <dbReference type="SMART" id="SM00904"/>
    </source>
</evidence>
<keyword evidence="4 15" id="KW-0285">Flavoprotein</keyword>
<dbReference type="Pfam" id="PF01687">
    <property type="entry name" value="Flavokinase"/>
    <property type="match status" value="1"/>
</dbReference>
<gene>
    <name evidence="17" type="ORF">ACFPN2_38315</name>
</gene>
<evidence type="ECO:0000256" key="2">
    <source>
        <dbReference type="ARBA" id="ARBA00004726"/>
    </source>
</evidence>
<dbReference type="InterPro" id="IPR015864">
    <property type="entry name" value="FAD_synthase"/>
</dbReference>
<evidence type="ECO:0000256" key="9">
    <source>
        <dbReference type="ARBA" id="ARBA00022777"/>
    </source>
</evidence>
<feature type="domain" description="Riboflavin kinase" evidence="16">
    <location>
        <begin position="183"/>
        <end position="307"/>
    </location>
</feature>
<evidence type="ECO:0000313" key="17">
    <source>
        <dbReference type="EMBL" id="MFC4314977.1"/>
    </source>
</evidence>
<comment type="catalytic activity">
    <reaction evidence="13 15">
        <text>riboflavin + ATP = FMN + ADP + H(+)</text>
        <dbReference type="Rhea" id="RHEA:14357"/>
        <dbReference type="ChEBI" id="CHEBI:15378"/>
        <dbReference type="ChEBI" id="CHEBI:30616"/>
        <dbReference type="ChEBI" id="CHEBI:57986"/>
        <dbReference type="ChEBI" id="CHEBI:58210"/>
        <dbReference type="ChEBI" id="CHEBI:456216"/>
        <dbReference type="EC" id="2.7.1.26"/>
    </reaction>
</comment>
<evidence type="ECO:0000256" key="1">
    <source>
        <dbReference type="ARBA" id="ARBA00002121"/>
    </source>
</evidence>
<dbReference type="NCBIfam" id="NF004162">
    <property type="entry name" value="PRK05627.1-5"/>
    <property type="match status" value="1"/>
</dbReference>
<keyword evidence="9 15" id="KW-0418">Kinase</keyword>
<evidence type="ECO:0000256" key="3">
    <source>
        <dbReference type="ARBA" id="ARBA00005201"/>
    </source>
</evidence>
<keyword evidence="5 15" id="KW-0288">FMN</keyword>
<comment type="function">
    <text evidence="1">Catalyzes the phosphorylation of riboflavin to FMN followed by the adenylation of FMN to FAD.</text>
</comment>
<evidence type="ECO:0000256" key="15">
    <source>
        <dbReference type="PIRNR" id="PIRNR004491"/>
    </source>
</evidence>
<evidence type="ECO:0000256" key="14">
    <source>
        <dbReference type="ARBA" id="ARBA00049494"/>
    </source>
</evidence>
<name>A0ABV8T5C1_9GAMM</name>
<dbReference type="SMART" id="SM00904">
    <property type="entry name" value="Flavokinase"/>
    <property type="match status" value="1"/>
</dbReference>
<evidence type="ECO:0000256" key="10">
    <source>
        <dbReference type="ARBA" id="ARBA00022827"/>
    </source>
</evidence>
<dbReference type="Gene3D" id="3.40.50.620">
    <property type="entry name" value="HUPs"/>
    <property type="match status" value="1"/>
</dbReference>
<comment type="caution">
    <text evidence="17">The sequence shown here is derived from an EMBL/GenBank/DDBJ whole genome shotgun (WGS) entry which is preliminary data.</text>
</comment>
<dbReference type="InterPro" id="IPR015865">
    <property type="entry name" value="Riboflavin_kinase_bac/euk"/>
</dbReference>
<comment type="pathway">
    <text evidence="3 15">Cofactor biosynthesis; FMN biosynthesis; FMN from riboflavin (ATP route): step 1/1.</text>
</comment>
<dbReference type="SUPFAM" id="SSF82114">
    <property type="entry name" value="Riboflavin kinase-like"/>
    <property type="match status" value="1"/>
</dbReference>
<keyword evidence="18" id="KW-1185">Reference proteome</keyword>
<evidence type="ECO:0000313" key="18">
    <source>
        <dbReference type="Proteomes" id="UP001595904"/>
    </source>
</evidence>
<dbReference type="PIRSF" id="PIRSF004491">
    <property type="entry name" value="FAD_Synth"/>
    <property type="match status" value="1"/>
</dbReference>
<evidence type="ECO:0000256" key="4">
    <source>
        <dbReference type="ARBA" id="ARBA00022630"/>
    </source>
</evidence>
<dbReference type="NCBIfam" id="TIGR00083">
    <property type="entry name" value="ribF"/>
    <property type="match status" value="1"/>
</dbReference>
<dbReference type="NCBIfam" id="NF004159">
    <property type="entry name" value="PRK05627.1-2"/>
    <property type="match status" value="1"/>
</dbReference>
<keyword evidence="12" id="KW-0511">Multifunctional enzyme</keyword>
<accession>A0ABV8T5C1</accession>
<dbReference type="NCBIfam" id="NF004163">
    <property type="entry name" value="PRK05627.1-6"/>
    <property type="match status" value="1"/>
</dbReference>
<dbReference type="SUPFAM" id="SSF52374">
    <property type="entry name" value="Nucleotidylyl transferase"/>
    <property type="match status" value="1"/>
</dbReference>